<comment type="caution">
    <text evidence="2">The sequence shown here is derived from an EMBL/GenBank/DDBJ whole genome shotgun (WGS) entry which is preliminary data.</text>
</comment>
<evidence type="ECO:0000313" key="2">
    <source>
        <dbReference type="EMBL" id="MDC7226367.1"/>
    </source>
</evidence>
<dbReference type="InterPro" id="IPR008407">
    <property type="entry name" value="Brnchd-chn_aa_trnsp_AzlD"/>
</dbReference>
<feature type="transmembrane region" description="Helical" evidence="1">
    <location>
        <begin position="87"/>
        <end position="104"/>
    </location>
</feature>
<reference evidence="2 3" key="1">
    <citation type="submission" date="2022-12" db="EMBL/GenBank/DDBJ databases">
        <title>Metagenome assembled genome from gulf of manar.</title>
        <authorList>
            <person name="Kohli P."/>
            <person name="Pk S."/>
            <person name="Venkata Ramana C."/>
            <person name="Sasikala C."/>
        </authorList>
    </citation>
    <scope>NUCLEOTIDE SEQUENCE [LARGE SCALE GENOMIC DNA]</scope>
    <source>
        <strain evidence="2">JB008</strain>
    </source>
</reference>
<evidence type="ECO:0000313" key="3">
    <source>
        <dbReference type="Proteomes" id="UP001221217"/>
    </source>
</evidence>
<sequence length="105" mass="11701">MFRMIIAIAVMTLATQLTRAFPFLLFSRREPPQWLLDGARLIPGAVMTVLVVTSMPRSLDLAEASVWIPWAGVAAVSILHIMFKHPLVSIFGGTGVYMMLLHFFV</sequence>
<name>A0AAJ1MJ86_9SPIO</name>
<keyword evidence="1" id="KW-0472">Membrane</keyword>
<organism evidence="2 3">
    <name type="scientific">Candidatus Thalassospirochaeta sargassi</name>
    <dbReference type="NCBI Taxonomy" id="3119039"/>
    <lineage>
        <taxon>Bacteria</taxon>
        <taxon>Pseudomonadati</taxon>
        <taxon>Spirochaetota</taxon>
        <taxon>Spirochaetia</taxon>
        <taxon>Spirochaetales</taxon>
        <taxon>Spirochaetaceae</taxon>
        <taxon>Candidatus Thalassospirochaeta</taxon>
    </lineage>
</organism>
<protein>
    <submittedName>
        <fullName evidence="2">AzlD domain-containing protein</fullName>
    </submittedName>
</protein>
<gene>
    <name evidence="2" type="ORF">PQJ61_06355</name>
</gene>
<feature type="transmembrane region" description="Helical" evidence="1">
    <location>
        <begin position="64"/>
        <end position="82"/>
    </location>
</feature>
<proteinExistence type="predicted"/>
<keyword evidence="1" id="KW-0812">Transmembrane</keyword>
<dbReference type="Proteomes" id="UP001221217">
    <property type="component" value="Unassembled WGS sequence"/>
</dbReference>
<dbReference type="AlphaFoldDB" id="A0AAJ1MJ86"/>
<accession>A0AAJ1MJ86</accession>
<dbReference type="EMBL" id="JAQQAL010000011">
    <property type="protein sequence ID" value="MDC7226367.1"/>
    <property type="molecule type" value="Genomic_DNA"/>
</dbReference>
<dbReference type="Pfam" id="PF05437">
    <property type="entry name" value="AzlD"/>
    <property type="match status" value="1"/>
</dbReference>
<keyword evidence="1" id="KW-1133">Transmembrane helix</keyword>
<evidence type="ECO:0000256" key="1">
    <source>
        <dbReference type="SAM" id="Phobius"/>
    </source>
</evidence>